<dbReference type="SUPFAM" id="SSF54001">
    <property type="entry name" value="Cysteine proteinases"/>
    <property type="match status" value="1"/>
</dbReference>
<feature type="domain" description="MATH" evidence="7">
    <location>
        <begin position="165"/>
        <end position="361"/>
    </location>
</feature>
<dbReference type="Gene3D" id="3.90.70.10">
    <property type="entry name" value="Cysteine proteinases"/>
    <property type="match status" value="1"/>
</dbReference>
<dbReference type="Gene3D" id="3.30.40.10">
    <property type="entry name" value="Zinc/RING finger domain, C3HC4 (zinc finger)"/>
    <property type="match status" value="1"/>
</dbReference>
<dbReference type="InterPro" id="IPR001841">
    <property type="entry name" value="Znf_RING"/>
</dbReference>
<dbReference type="InterPro" id="IPR002083">
    <property type="entry name" value="MATH/TRAF_dom"/>
</dbReference>
<reference evidence="8 9" key="1">
    <citation type="submission" date="2016-12" db="EMBL/GenBank/DDBJ databases">
        <title>The genomes of Aspergillus section Nigri reveals drivers in fungal speciation.</title>
        <authorList>
            <consortium name="DOE Joint Genome Institute"/>
            <person name="Vesth T.C."/>
            <person name="Nybo J."/>
            <person name="Theobald S."/>
            <person name="Brandl J."/>
            <person name="Frisvad J.C."/>
            <person name="Nielsen K.F."/>
            <person name="Lyhne E.K."/>
            <person name="Kogle M.E."/>
            <person name="Kuo A."/>
            <person name="Riley R."/>
            <person name="Clum A."/>
            <person name="Nolan M."/>
            <person name="Lipzen A."/>
            <person name="Salamov A."/>
            <person name="Henrissat B."/>
            <person name="Wiebenga A."/>
            <person name="De Vries R.P."/>
            <person name="Grigoriev I.V."/>
            <person name="Mortensen U.H."/>
            <person name="Andersen M.R."/>
            <person name="Baker S.E."/>
        </authorList>
    </citation>
    <scope>NUCLEOTIDE SEQUENCE [LARGE SCALE GENOMIC DNA]</scope>
    <source>
        <strain evidence="8 9">CBS 117.55</strain>
    </source>
</reference>
<feature type="compositionally biased region" description="Low complexity" evidence="5">
    <location>
        <begin position="8"/>
        <end position="39"/>
    </location>
</feature>
<evidence type="ECO:0000259" key="7">
    <source>
        <dbReference type="PROSITE" id="PS50144"/>
    </source>
</evidence>
<proteinExistence type="predicted"/>
<evidence type="ECO:0000259" key="6">
    <source>
        <dbReference type="PROSITE" id="PS50089"/>
    </source>
</evidence>
<feature type="compositionally biased region" description="Polar residues" evidence="5">
    <location>
        <begin position="888"/>
        <end position="900"/>
    </location>
</feature>
<dbReference type="SMART" id="SM00698">
    <property type="entry name" value="MORN"/>
    <property type="match status" value="4"/>
</dbReference>
<dbReference type="RefSeq" id="XP_025404000.1">
    <property type="nucleotide sequence ID" value="XM_025548627.1"/>
</dbReference>
<accession>A0A317X295</accession>
<dbReference type="SUPFAM" id="SSF82185">
    <property type="entry name" value="Histone H3 K4-specific methyltransferase SET7/9 N-terminal domain"/>
    <property type="match status" value="1"/>
</dbReference>
<dbReference type="GO" id="GO:0005737">
    <property type="term" value="C:cytoplasm"/>
    <property type="evidence" value="ECO:0007669"/>
    <property type="project" value="UniProtKB-SubCell"/>
</dbReference>
<keyword evidence="4" id="KW-0863">Zinc-finger</keyword>
<dbReference type="Pfam" id="PF13920">
    <property type="entry name" value="zf-C3HC4_3"/>
    <property type="match status" value="1"/>
</dbReference>
<feature type="domain" description="RING-type" evidence="6">
    <location>
        <begin position="1230"/>
        <end position="1265"/>
    </location>
</feature>
<dbReference type="Gene3D" id="2.20.110.10">
    <property type="entry name" value="Histone H3 K4-specific methyltransferase SET7/9 N-terminal domain"/>
    <property type="match status" value="2"/>
</dbReference>
<keyword evidence="4" id="KW-0862">Zinc</keyword>
<evidence type="ECO:0000256" key="2">
    <source>
        <dbReference type="ARBA" id="ARBA00022490"/>
    </source>
</evidence>
<dbReference type="AlphaFoldDB" id="A0A317X295"/>
<evidence type="ECO:0000256" key="5">
    <source>
        <dbReference type="SAM" id="MobiDB-lite"/>
    </source>
</evidence>
<sequence length="1277" mass="142654">MDTTTPDPVLVEGLPPSLVLSVPSPTEPVTETTVTINPAPEDPSDPSDHSDPSDPADPPISTVPSATPAEPTSQDEQQSDPQEDLVSDQIQPPVPADVVPAVNAAPELEHAYWAEIEEDLTVPDEGEMKEIESAADGDYSAYEYDYWEKNFHPELEDPEYRPVEKARMTWKIKGIRGTPDAPNRAKIMRSPPAYLGGYWWTIKFFPRGNNVGSLSIYIECSTTMPTVDKSLPETEFKVIHGPADAPLDGSTPDVDLKFPQTDDSTADWLESFKSQYPAAANQAASAPNKSWRVSAQIGVILYNPDEPRTGWMQSSCHQFNPHNLDWGWTNFHGPWDHIHRRQRGQRQALLRNDTLAFDAYIRIVDDPTRSLWWHASDTEPTWDSLSLTGYRPLGDSVINHSAEVAGLATWLHLAPFCKIIQKANVLEHLTNCDVKPKPLCDALQKFLWQLRSRSQSLQYVDTDMITTTLRNLHEYSGDVCEFWERLRRTLEIELAGTDAVKELAQLFDSPSLESLPAETRDQEVINTIPQDYNSRIVVPADQAKTTTDAFSWYLSAKPGRWVLPPVLHLELSRQKLDKAARQWRLLYNRVDLDEEIDLAPWLLDGQCGKYVLYGYIVHRGRRTSGKFFSILRPGGPGTRWLAFDDGSDNRVECLTRRTALGPHLGLDASQKPDHKTGHDVAIAAMYIRSDLVQDFLPGPQGPWDVPAPMKDYYESGIYPVQADAKAETDEIQVEVYSLPKYEQLGSLFDTYDLMSQAKSENNVMYLTVPRSSNYVDLRKKIASWASARTEDSPCAEHVRLWQIGHTRDQFGPTLAFSRISDLTSTLDFPLKTVRFWMQVVSDENAKFFAIADPPQAVQMQAKPEEAVVERAASESSDRQSVHEIEVAQASSSGTVTESALGTENVAPSVETPDPLSADSSPLAAVSATGDAENDAVIAAIIAQDMQQFEPEGGSEIPIPIPEPSDAPSQELVEVLTPEPQPESNDEPVASIEPEVPQPVDHVYYFIQKFDVDAQALRTVGSFFSKKEENIKSAIRRHLKLPPMKDFQIWQRVDGTTVTTMSSGETFETYVPDGTSFIVGDKLTKDRRTQLNTSALFGNPDHLVRYLWASSRNHPTRAFTGIKTIDATFTSEYYSGEFKKGYFHGKGKHISDLAATYVGDFVLGKRTGSGFMEYPTGDTYDGDWFDGICHGQGTYVERKTGNKYVGGYKDGKRHGKGISYWEVADEEMDLCQICYGEEQDALFYDCGHVCACVTCARQVDLCPICRKSIVSVVKIYRT</sequence>
<evidence type="ECO:0000256" key="3">
    <source>
        <dbReference type="ARBA" id="ARBA00022737"/>
    </source>
</evidence>
<keyword evidence="2" id="KW-0963">Cytoplasm</keyword>
<dbReference type="STRING" id="1448321.A0A317X295"/>
<dbReference type="Pfam" id="PF00443">
    <property type="entry name" value="UCH"/>
    <property type="match status" value="1"/>
</dbReference>
<keyword evidence="9" id="KW-1185">Reference proteome</keyword>
<gene>
    <name evidence="8" type="ORF">BO70DRAFT_6601</name>
</gene>
<dbReference type="VEuPathDB" id="FungiDB:BO70DRAFT_6601"/>
<evidence type="ECO:0000313" key="9">
    <source>
        <dbReference type="Proteomes" id="UP000247233"/>
    </source>
</evidence>
<evidence type="ECO:0000313" key="8">
    <source>
        <dbReference type="EMBL" id="PWY92261.1"/>
    </source>
</evidence>
<dbReference type="GeneID" id="37070864"/>
<protein>
    <submittedName>
        <fullName evidence="8">MATH and UCH domain protein</fullName>
    </submittedName>
</protein>
<comment type="caution">
    <text evidence="8">The sequence shown here is derived from an EMBL/GenBank/DDBJ whole genome shotgun (WGS) entry which is preliminary data.</text>
</comment>
<dbReference type="InterPro" id="IPR013083">
    <property type="entry name" value="Znf_RING/FYVE/PHD"/>
</dbReference>
<name>A0A317X295_9EURO</name>
<dbReference type="InterPro" id="IPR038765">
    <property type="entry name" value="Papain-like_cys_pep_sf"/>
</dbReference>
<feature type="region of interest" description="Disordered" evidence="5">
    <location>
        <begin position="1"/>
        <end position="88"/>
    </location>
</feature>
<keyword evidence="3" id="KW-0677">Repeat</keyword>
<dbReference type="GO" id="GO:0008270">
    <property type="term" value="F:zinc ion binding"/>
    <property type="evidence" value="ECO:0007669"/>
    <property type="project" value="UniProtKB-KW"/>
</dbReference>
<dbReference type="OrthoDB" id="294378at2759"/>
<dbReference type="Proteomes" id="UP000247233">
    <property type="component" value="Unassembled WGS sequence"/>
</dbReference>
<dbReference type="CDD" id="cd02257">
    <property type="entry name" value="Peptidase_C19"/>
    <property type="match status" value="1"/>
</dbReference>
<dbReference type="Pfam" id="PF02493">
    <property type="entry name" value="MORN"/>
    <property type="match status" value="4"/>
</dbReference>
<keyword evidence="4" id="KW-0479">Metal-binding</keyword>
<feature type="compositionally biased region" description="Basic and acidic residues" evidence="5">
    <location>
        <begin position="867"/>
        <end position="885"/>
    </location>
</feature>
<dbReference type="PANTHER" id="PTHR43215:SF14">
    <property type="entry name" value="RADIAL SPOKE HEAD 1 HOMOLOG"/>
    <property type="match status" value="1"/>
</dbReference>
<evidence type="ECO:0000256" key="4">
    <source>
        <dbReference type="PROSITE-ProRule" id="PRU00175"/>
    </source>
</evidence>
<dbReference type="InterPro" id="IPR003409">
    <property type="entry name" value="MORN"/>
</dbReference>
<feature type="region of interest" description="Disordered" evidence="5">
    <location>
        <begin position="867"/>
        <end position="900"/>
    </location>
</feature>
<dbReference type="EMBL" id="MSFL01000001">
    <property type="protein sequence ID" value="PWY92261.1"/>
    <property type="molecule type" value="Genomic_DNA"/>
</dbReference>
<dbReference type="GO" id="GO:0004843">
    <property type="term" value="F:cysteine-type deubiquitinase activity"/>
    <property type="evidence" value="ECO:0007669"/>
    <property type="project" value="InterPro"/>
</dbReference>
<dbReference type="InterPro" id="IPR001394">
    <property type="entry name" value="Peptidase_C19_UCH"/>
</dbReference>
<dbReference type="InterPro" id="IPR008974">
    <property type="entry name" value="TRAF-like"/>
</dbReference>
<evidence type="ECO:0000256" key="1">
    <source>
        <dbReference type="ARBA" id="ARBA00004496"/>
    </source>
</evidence>
<dbReference type="SUPFAM" id="SSF57850">
    <property type="entry name" value="RING/U-box"/>
    <property type="match status" value="1"/>
</dbReference>
<comment type="subcellular location">
    <subcellularLocation>
        <location evidence="1">Cytoplasm</location>
    </subcellularLocation>
</comment>
<dbReference type="GO" id="GO:0016579">
    <property type="term" value="P:protein deubiquitination"/>
    <property type="evidence" value="ECO:0007669"/>
    <property type="project" value="InterPro"/>
</dbReference>
<dbReference type="PROSITE" id="PS50144">
    <property type="entry name" value="MATH"/>
    <property type="match status" value="1"/>
</dbReference>
<dbReference type="PROSITE" id="PS50089">
    <property type="entry name" value="ZF_RING_2"/>
    <property type="match status" value="1"/>
</dbReference>
<dbReference type="FunFam" id="3.30.40.10:FF:000334">
    <property type="entry name" value="MATH and UCH domain protein"/>
    <property type="match status" value="1"/>
</dbReference>
<organism evidence="8 9">
    <name type="scientific">Aspergillus heteromorphus CBS 117.55</name>
    <dbReference type="NCBI Taxonomy" id="1448321"/>
    <lineage>
        <taxon>Eukaryota</taxon>
        <taxon>Fungi</taxon>
        <taxon>Dikarya</taxon>
        <taxon>Ascomycota</taxon>
        <taxon>Pezizomycotina</taxon>
        <taxon>Eurotiomycetes</taxon>
        <taxon>Eurotiomycetidae</taxon>
        <taxon>Eurotiales</taxon>
        <taxon>Aspergillaceae</taxon>
        <taxon>Aspergillus</taxon>
        <taxon>Aspergillus subgen. Circumdati</taxon>
    </lineage>
</organism>
<dbReference type="Gene3D" id="2.60.210.10">
    <property type="entry name" value="Apoptosis, Tumor Necrosis Factor Receptor Associated Protein 2, Chain A"/>
    <property type="match status" value="1"/>
</dbReference>
<dbReference type="SUPFAM" id="SSF49599">
    <property type="entry name" value="TRAF domain-like"/>
    <property type="match status" value="1"/>
</dbReference>
<feature type="compositionally biased region" description="Acidic residues" evidence="5">
    <location>
        <begin position="77"/>
        <end position="86"/>
    </location>
</feature>
<dbReference type="PANTHER" id="PTHR43215">
    <property type="entry name" value="RADIAL SPOKE HEAD 1 HOMOLOG"/>
    <property type="match status" value="1"/>
</dbReference>